<dbReference type="InterPro" id="IPR030673">
    <property type="entry name" value="PyroPPase_GppA_Ppx"/>
</dbReference>
<dbReference type="OrthoDB" id="9807195at2"/>
<dbReference type="InterPro" id="IPR003695">
    <property type="entry name" value="Ppx_GppA_N"/>
</dbReference>
<comment type="similarity">
    <text evidence="1">Belongs to the GppA/Ppx family.</text>
</comment>
<organism evidence="5 6">
    <name type="scientific">Paenibacillus ginsengarvi</name>
    <dbReference type="NCBI Taxonomy" id="400777"/>
    <lineage>
        <taxon>Bacteria</taxon>
        <taxon>Bacillati</taxon>
        <taxon>Bacillota</taxon>
        <taxon>Bacilli</taxon>
        <taxon>Bacillales</taxon>
        <taxon>Paenibacillaceae</taxon>
        <taxon>Paenibacillus</taxon>
    </lineage>
</organism>
<dbReference type="Gene3D" id="3.30.420.150">
    <property type="entry name" value="Exopolyphosphatase. Domain 2"/>
    <property type="match status" value="1"/>
</dbReference>
<evidence type="ECO:0000259" key="3">
    <source>
        <dbReference type="Pfam" id="PF02541"/>
    </source>
</evidence>
<feature type="domain" description="Ppx/GppA phosphatase C-terminal" evidence="4">
    <location>
        <begin position="318"/>
        <end position="471"/>
    </location>
</feature>
<sequence length="511" mass="56430">MNRERVGIIDIGSNSVRLVVYERIGDKSYRVIDESKESAKLSATIAPDGSITKEDIKRLIDILTHFRTLCSVHQADTIRAVATAAIRNATNGDYVAEQLQLATGLHIEIVSGEEEARLGFVGMINAMDIEDGYLIDIGGGSTELSLFRDRKLVRSVSFPFGAVNMTKAYMNEGELTKENAKRLRDFVTETARGESWLQSGPGLPLVGLGGTIRSLCKIDQKLKKYSFAQTHQYELSKTSLDELAEWLPTLTAKDRSKVDGLSQDRADIIVPGLIILHTLFLHMNAGRCLVSGAGLRDGVFYETAFPGEPIIADVLAASVLNLLDQHPAVSRAHAMQVSRFAAKLFDDLSLGSVFGPKARSLLQTAALLYRIGVSVHFYNFYKHTFYLVAHSRLDGLTHRESVLCALIASFKSKSRARSMMQPYKELLTDSDVDLVYRLGSLLQLAIALDRSETQPIADIRASIEKQELRIEWTSRRDPAIELTEMGRFAGDFKKGWGLRVKLKGSSASTSG</sequence>
<dbReference type="PIRSF" id="PIRSF001267">
    <property type="entry name" value="Pyrophosphatase_GppA_Ppx"/>
    <property type="match status" value="1"/>
</dbReference>
<dbReference type="GO" id="GO:0016462">
    <property type="term" value="F:pyrophosphatase activity"/>
    <property type="evidence" value="ECO:0007669"/>
    <property type="project" value="TreeGrafter"/>
</dbReference>
<dbReference type="SUPFAM" id="SSF53067">
    <property type="entry name" value="Actin-like ATPase domain"/>
    <property type="match status" value="2"/>
</dbReference>
<dbReference type="EMBL" id="RBAH01000004">
    <property type="protein sequence ID" value="RKN85498.1"/>
    <property type="molecule type" value="Genomic_DNA"/>
</dbReference>
<evidence type="ECO:0000313" key="5">
    <source>
        <dbReference type="EMBL" id="RKN85498.1"/>
    </source>
</evidence>
<reference evidence="5 6" key="1">
    <citation type="journal article" date="2007" name="Int. J. Syst. Evol. Microbiol.">
        <title>Paenibacillus ginsengarvi sp. nov., isolated from soil from ginseng cultivation.</title>
        <authorList>
            <person name="Yoon M.H."/>
            <person name="Ten L.N."/>
            <person name="Im W.T."/>
        </authorList>
    </citation>
    <scope>NUCLEOTIDE SEQUENCE [LARGE SCALE GENOMIC DNA]</scope>
    <source>
        <strain evidence="5 6">KCTC 13059</strain>
    </source>
</reference>
<evidence type="ECO:0000313" key="6">
    <source>
        <dbReference type="Proteomes" id="UP000282311"/>
    </source>
</evidence>
<evidence type="ECO:0000256" key="2">
    <source>
        <dbReference type="ARBA" id="ARBA00022801"/>
    </source>
</evidence>
<dbReference type="InterPro" id="IPR048950">
    <property type="entry name" value="Ppx_GppA_C"/>
</dbReference>
<evidence type="ECO:0000256" key="1">
    <source>
        <dbReference type="ARBA" id="ARBA00007125"/>
    </source>
</evidence>
<dbReference type="CDD" id="cd24052">
    <property type="entry name" value="ASKHA_NBD_HpPPX-GppA-like"/>
    <property type="match status" value="1"/>
</dbReference>
<dbReference type="SUPFAM" id="SSF109604">
    <property type="entry name" value="HD-domain/PDEase-like"/>
    <property type="match status" value="1"/>
</dbReference>
<dbReference type="Proteomes" id="UP000282311">
    <property type="component" value="Unassembled WGS sequence"/>
</dbReference>
<name>A0A3B0CL74_9BACL</name>
<dbReference type="RefSeq" id="WP_120746521.1">
    <property type="nucleotide sequence ID" value="NZ_RBAH01000004.1"/>
</dbReference>
<keyword evidence="2" id="KW-0378">Hydrolase</keyword>
<protein>
    <submittedName>
        <fullName evidence="5">Ppx/GppA family phosphatase</fullName>
    </submittedName>
</protein>
<dbReference type="AlphaFoldDB" id="A0A3B0CL74"/>
<dbReference type="InterPro" id="IPR050273">
    <property type="entry name" value="GppA/Ppx_hydrolase"/>
</dbReference>
<keyword evidence="6" id="KW-1185">Reference proteome</keyword>
<accession>A0A3B0CL74</accession>
<dbReference type="Gene3D" id="1.10.3210.10">
    <property type="entry name" value="Hypothetical protein af1432"/>
    <property type="match status" value="1"/>
</dbReference>
<proteinExistence type="inferred from homology"/>
<dbReference type="Gene3D" id="3.30.420.40">
    <property type="match status" value="1"/>
</dbReference>
<dbReference type="Pfam" id="PF21447">
    <property type="entry name" value="Ppx-GppA_III"/>
    <property type="match status" value="1"/>
</dbReference>
<dbReference type="InterPro" id="IPR043129">
    <property type="entry name" value="ATPase_NBD"/>
</dbReference>
<evidence type="ECO:0000259" key="4">
    <source>
        <dbReference type="Pfam" id="PF21447"/>
    </source>
</evidence>
<comment type="caution">
    <text evidence="5">The sequence shown here is derived from an EMBL/GenBank/DDBJ whole genome shotgun (WGS) entry which is preliminary data.</text>
</comment>
<gene>
    <name evidence="5" type="ORF">D7M11_07360</name>
</gene>
<dbReference type="PANTHER" id="PTHR30005:SF0">
    <property type="entry name" value="RETROGRADE REGULATION PROTEIN 2"/>
    <property type="match status" value="1"/>
</dbReference>
<feature type="domain" description="Ppx/GppA phosphatase N-terminal" evidence="3">
    <location>
        <begin position="23"/>
        <end position="303"/>
    </location>
</feature>
<dbReference type="PANTHER" id="PTHR30005">
    <property type="entry name" value="EXOPOLYPHOSPHATASE"/>
    <property type="match status" value="1"/>
</dbReference>
<dbReference type="Pfam" id="PF02541">
    <property type="entry name" value="Ppx-GppA"/>
    <property type="match status" value="1"/>
</dbReference>